<gene>
    <name evidence="3" type="ORF">NCTC10207_01389</name>
</gene>
<name>A0A7Z9A5G2_9MICC</name>
<evidence type="ECO:0000313" key="3">
    <source>
        <dbReference type="EMBL" id="VEI23289.1"/>
    </source>
</evidence>
<dbReference type="EMBL" id="LR134479">
    <property type="protein sequence ID" value="VEI23289.1"/>
    <property type="molecule type" value="Genomic_DNA"/>
</dbReference>
<dbReference type="AlphaFoldDB" id="A0A7Z9A5G2"/>
<keyword evidence="2" id="KW-1133">Transmembrane helix</keyword>
<sequence length="350" mass="36108">MSQFPPTEGPDGANNNSDADQAGAQGYPDTSGATNHGPQSAPLNGPDGNQQYGDETLPMDPSAVRQAAQYNGYNSGNLNGQGYNTGNLNGQGYNTGNLGGYGYNTGNLNGQGYNTGNLGYGQGPYQQGYPSGPIPPYNGAVPGGPYGRNYGDLYEEEDRPRPVWPWMVGFLCGAGVIALVVVLVVTITTRNNEPNNIAGGATSSSASPSSSSASSSSSSPSPSTSSSSPHSYASTPSASRSASATPSIDRATTKVKVDVEVKANGKARVSYGPYSSTSTENISNDWRKEGIETTLKDSYTLNASGSYGDGGATKVSCKITVNGETVSENQASGTYSTVSCHIPYSYVPKQ</sequence>
<evidence type="ECO:0000313" key="4">
    <source>
        <dbReference type="Proteomes" id="UP000282386"/>
    </source>
</evidence>
<proteinExistence type="predicted"/>
<feature type="region of interest" description="Disordered" evidence="1">
    <location>
        <begin position="1"/>
        <end position="58"/>
    </location>
</feature>
<keyword evidence="2" id="KW-0812">Transmembrane</keyword>
<dbReference type="Proteomes" id="UP000282386">
    <property type="component" value="Chromosome"/>
</dbReference>
<reference evidence="3 4" key="1">
    <citation type="submission" date="2018-12" db="EMBL/GenBank/DDBJ databases">
        <authorList>
            <consortium name="Pathogen Informatics"/>
        </authorList>
    </citation>
    <scope>NUCLEOTIDE SEQUENCE [LARGE SCALE GENOMIC DNA]</scope>
    <source>
        <strain evidence="3 4">NCTC10207</strain>
    </source>
</reference>
<feature type="transmembrane region" description="Helical" evidence="2">
    <location>
        <begin position="163"/>
        <end position="187"/>
    </location>
</feature>
<feature type="compositionally biased region" description="Low complexity" evidence="1">
    <location>
        <begin position="201"/>
        <end position="247"/>
    </location>
</feature>
<keyword evidence="2" id="KW-0472">Membrane</keyword>
<dbReference type="RefSeq" id="WP_126500176.1">
    <property type="nucleotide sequence ID" value="NZ_LR134479.1"/>
</dbReference>
<evidence type="ECO:0000256" key="2">
    <source>
        <dbReference type="SAM" id="Phobius"/>
    </source>
</evidence>
<organism evidence="3 4">
    <name type="scientific">Rothia aeria</name>
    <dbReference type="NCBI Taxonomy" id="172042"/>
    <lineage>
        <taxon>Bacteria</taxon>
        <taxon>Bacillati</taxon>
        <taxon>Actinomycetota</taxon>
        <taxon>Actinomycetes</taxon>
        <taxon>Micrococcales</taxon>
        <taxon>Micrococcaceae</taxon>
        <taxon>Rothia</taxon>
    </lineage>
</organism>
<feature type="compositionally biased region" description="Polar residues" evidence="1">
    <location>
        <begin position="31"/>
        <end position="53"/>
    </location>
</feature>
<evidence type="ECO:0000256" key="1">
    <source>
        <dbReference type="SAM" id="MobiDB-lite"/>
    </source>
</evidence>
<accession>A0A7Z9A5G2</accession>
<dbReference type="Gene3D" id="2.60.40.2880">
    <property type="entry name" value="MmpS1-5, C-terminal soluble domain"/>
    <property type="match status" value="1"/>
</dbReference>
<protein>
    <submittedName>
        <fullName evidence="3">Uncharacterized protein conserved in bacteria</fullName>
    </submittedName>
</protein>
<dbReference type="InterPro" id="IPR038468">
    <property type="entry name" value="MmpS_C"/>
</dbReference>
<feature type="region of interest" description="Disordered" evidence="1">
    <location>
        <begin position="192"/>
        <end position="251"/>
    </location>
</feature>